<evidence type="ECO:0000256" key="1">
    <source>
        <dbReference type="SAM" id="Phobius"/>
    </source>
</evidence>
<dbReference type="OrthoDB" id="5868335at2759"/>
<evidence type="ECO:0008006" key="4">
    <source>
        <dbReference type="Google" id="ProtNLM"/>
    </source>
</evidence>
<dbReference type="Proteomes" id="UP000252519">
    <property type="component" value="Unassembled WGS sequence"/>
</dbReference>
<dbReference type="EMBL" id="JOJR01000075">
    <property type="protein sequence ID" value="RCN46661.1"/>
    <property type="molecule type" value="Genomic_DNA"/>
</dbReference>
<organism evidence="2 3">
    <name type="scientific">Ancylostoma caninum</name>
    <name type="common">Dog hookworm</name>
    <dbReference type="NCBI Taxonomy" id="29170"/>
    <lineage>
        <taxon>Eukaryota</taxon>
        <taxon>Metazoa</taxon>
        <taxon>Ecdysozoa</taxon>
        <taxon>Nematoda</taxon>
        <taxon>Chromadorea</taxon>
        <taxon>Rhabditida</taxon>
        <taxon>Rhabditina</taxon>
        <taxon>Rhabditomorpha</taxon>
        <taxon>Strongyloidea</taxon>
        <taxon>Ancylostomatidae</taxon>
        <taxon>Ancylostomatinae</taxon>
        <taxon>Ancylostoma</taxon>
    </lineage>
</organism>
<evidence type="ECO:0000313" key="3">
    <source>
        <dbReference type="Proteomes" id="UP000252519"/>
    </source>
</evidence>
<sequence length="189" mass="21207">MDDKLSTTIYAVYSLGFVNSCTLLLIYFCCPLKHVSSYRYFFMLAAIHDMTFSTTAIMISPVAVNAVSLGFILQTTSIGVILECLHVFCASNHILEYFQQAEIFQAACPAIFLHVPFFTGILLLFTGIETSAVITNAIAVLLALYPFFNPLIIVTFVADYRNFVITKLRLRNVTKQMNVFVIPRNTFVS</sequence>
<dbReference type="PANTHER" id="PTHR22943:SF248">
    <property type="entry name" value="SEVEN TM RECEPTOR"/>
    <property type="match status" value="1"/>
</dbReference>
<dbReference type="Pfam" id="PF10326">
    <property type="entry name" value="7TM_GPCR_Str"/>
    <property type="match status" value="1"/>
</dbReference>
<dbReference type="InterPro" id="IPR019428">
    <property type="entry name" value="7TM_GPCR_serpentine_rcpt_Str"/>
</dbReference>
<keyword evidence="1" id="KW-0472">Membrane</keyword>
<keyword evidence="3" id="KW-1185">Reference proteome</keyword>
<accession>A0A368GQL0</accession>
<protein>
    <recommendedName>
        <fullName evidence="4">G protein-coupled receptor</fullName>
    </recommendedName>
</protein>
<reference evidence="2 3" key="1">
    <citation type="submission" date="2014-10" db="EMBL/GenBank/DDBJ databases">
        <title>Draft genome of the hookworm Ancylostoma caninum.</title>
        <authorList>
            <person name="Mitreva M."/>
        </authorList>
    </citation>
    <scope>NUCLEOTIDE SEQUENCE [LARGE SCALE GENOMIC DNA]</scope>
    <source>
        <strain evidence="2 3">Baltimore</strain>
    </source>
</reference>
<keyword evidence="1" id="KW-0812">Transmembrane</keyword>
<feature type="transmembrane region" description="Helical" evidence="1">
    <location>
        <begin position="103"/>
        <end position="125"/>
    </location>
</feature>
<dbReference type="PANTHER" id="PTHR22943">
    <property type="entry name" value="7-TRANSMEMBRANE DOMAIN RECEPTOR C.ELEGANS"/>
    <property type="match status" value="1"/>
</dbReference>
<feature type="transmembrane region" description="Helical" evidence="1">
    <location>
        <begin position="6"/>
        <end position="28"/>
    </location>
</feature>
<gene>
    <name evidence="2" type="ORF">ANCCAN_07290</name>
</gene>
<dbReference type="AlphaFoldDB" id="A0A368GQL0"/>
<name>A0A368GQL0_ANCCA</name>
<proteinExistence type="predicted"/>
<comment type="caution">
    <text evidence="2">The sequence shown here is derived from an EMBL/GenBank/DDBJ whole genome shotgun (WGS) entry which is preliminary data.</text>
</comment>
<feature type="transmembrane region" description="Helical" evidence="1">
    <location>
        <begin position="137"/>
        <end position="160"/>
    </location>
</feature>
<evidence type="ECO:0000313" key="2">
    <source>
        <dbReference type="EMBL" id="RCN46661.1"/>
    </source>
</evidence>
<keyword evidence="1" id="KW-1133">Transmembrane helix</keyword>